<feature type="compositionally biased region" description="Acidic residues" evidence="1">
    <location>
        <begin position="399"/>
        <end position="418"/>
    </location>
</feature>
<dbReference type="EMBL" id="HG718857">
    <property type="protein sequence ID" value="CDJ56273.1"/>
    <property type="molecule type" value="Genomic_DNA"/>
</dbReference>
<dbReference type="AlphaFoldDB" id="U6LZJ1"/>
<keyword evidence="3" id="KW-0732">Signal</keyword>
<feature type="region of interest" description="Disordered" evidence="1">
    <location>
        <begin position="379"/>
        <end position="425"/>
    </location>
</feature>
<feature type="region of interest" description="Disordered" evidence="1">
    <location>
        <begin position="176"/>
        <end position="253"/>
    </location>
</feature>
<feature type="region of interest" description="Disordered" evidence="1">
    <location>
        <begin position="133"/>
        <end position="152"/>
    </location>
</feature>
<keyword evidence="5" id="KW-1185">Reference proteome</keyword>
<evidence type="ECO:0000256" key="1">
    <source>
        <dbReference type="SAM" id="MobiDB-lite"/>
    </source>
</evidence>
<feature type="compositionally biased region" description="Low complexity" evidence="1">
    <location>
        <begin position="229"/>
        <end position="242"/>
    </location>
</feature>
<sequence length="425" mass="44422">MRRLGLCFLLLLSCLVHLHHPSNSSPSTHEIDGHLETSVQAPGHPNATEASSDVLAVSGATAVRGKPQATDSEGKWDRTKRNSLGNGSKISGNKGSSNARAVPLRRHPTQISGMASDGKLAFSAGRFADDSLRSTSEATEGGSSGAVAIPKQLDPVKGPAPSAVYYFAPPVVSDEPTQGVGATAETSSVSFTPESSLVGKRQSEDPQGHSETALLVGRPLGMSDGGGPATAAGGAAAVQTGETAGGGEKSRKNTTQAAPLTCADLPCGEGQLTCDGPVRGRFLCTCRVGFVLQRWGGEALCVSSSKSSSSRSSSRVQGEGRASQGSKWTVVFAVVGAVIGLLLLSLLVWGGLSWVKTRRASVSKSVKEEFSSLIDQESSFSTRSLNSRRSRHRHSGRQEEEEDSFESQSGDTEDEKEEEAYHLTI</sequence>
<protein>
    <recommendedName>
        <fullName evidence="6">EGF-like domain-containing protein</fullName>
    </recommendedName>
</protein>
<evidence type="ECO:0008006" key="6">
    <source>
        <dbReference type="Google" id="ProtNLM"/>
    </source>
</evidence>
<feature type="compositionally biased region" description="Basic residues" evidence="1">
    <location>
        <begin position="386"/>
        <end position="395"/>
    </location>
</feature>
<feature type="compositionally biased region" description="Low complexity" evidence="1">
    <location>
        <begin position="82"/>
        <end position="98"/>
    </location>
</feature>
<dbReference type="OMA" id="GTSHESK"/>
<keyword evidence="2" id="KW-1133">Transmembrane helix</keyword>
<dbReference type="Proteomes" id="UP000030763">
    <property type="component" value="Unassembled WGS sequence"/>
</dbReference>
<dbReference type="GeneID" id="25335606"/>
<feature type="region of interest" description="Disordered" evidence="1">
    <location>
        <begin position="62"/>
        <end position="102"/>
    </location>
</feature>
<reference evidence="4" key="1">
    <citation type="submission" date="2013-10" db="EMBL/GenBank/DDBJ databases">
        <title>Genomic analysis of the causative agents of coccidiosis in chickens.</title>
        <authorList>
            <person name="Reid A.J."/>
            <person name="Blake D."/>
            <person name="Billington K."/>
            <person name="Browne H."/>
            <person name="Dunn M."/>
            <person name="Hung S."/>
            <person name="Kawahara F."/>
            <person name="Miranda-Saavedra D."/>
            <person name="Mourier T."/>
            <person name="Nagra H."/>
            <person name="Otto T.D."/>
            <person name="Rawlings N."/>
            <person name="Sanchez A."/>
            <person name="Sanders M."/>
            <person name="Subramaniam C."/>
            <person name="Tay Y."/>
            <person name="Dear P."/>
            <person name="Doerig C."/>
            <person name="Gruber A."/>
            <person name="Parkinson J."/>
            <person name="Shirley M."/>
            <person name="Wan K.L."/>
            <person name="Berriman M."/>
            <person name="Tomley F."/>
            <person name="Pain A."/>
        </authorList>
    </citation>
    <scope>NUCLEOTIDE SEQUENCE [LARGE SCALE GENOMIC DNA]</scope>
    <source>
        <strain evidence="4">Weybridge</strain>
    </source>
</reference>
<feature type="signal peptide" evidence="3">
    <location>
        <begin position="1"/>
        <end position="24"/>
    </location>
</feature>
<proteinExistence type="predicted"/>
<feature type="chain" id="PRO_5004674754" description="EGF-like domain-containing protein" evidence="3">
    <location>
        <begin position="25"/>
        <end position="425"/>
    </location>
</feature>
<dbReference type="RefSeq" id="XP_013332923.1">
    <property type="nucleotide sequence ID" value="XM_013477469.1"/>
</dbReference>
<dbReference type="VEuPathDB" id="ToxoDB:EMWEY_00016200"/>
<name>U6LZJ1_EIMMA</name>
<evidence type="ECO:0000256" key="3">
    <source>
        <dbReference type="SAM" id="SignalP"/>
    </source>
</evidence>
<keyword evidence="2" id="KW-0472">Membrane</keyword>
<evidence type="ECO:0000256" key="2">
    <source>
        <dbReference type="SAM" id="Phobius"/>
    </source>
</evidence>
<accession>U6LZJ1</accession>
<evidence type="ECO:0000313" key="5">
    <source>
        <dbReference type="Proteomes" id="UP000030763"/>
    </source>
</evidence>
<feature type="transmembrane region" description="Helical" evidence="2">
    <location>
        <begin position="328"/>
        <end position="355"/>
    </location>
</feature>
<reference evidence="4" key="2">
    <citation type="submission" date="2013-10" db="EMBL/GenBank/DDBJ databases">
        <authorList>
            <person name="Aslett M."/>
        </authorList>
    </citation>
    <scope>NUCLEOTIDE SEQUENCE [LARGE SCALE GENOMIC DNA]</scope>
    <source>
        <strain evidence="4">Weybridge</strain>
    </source>
</reference>
<dbReference type="OrthoDB" id="348914at2759"/>
<keyword evidence="2" id="KW-0812">Transmembrane</keyword>
<organism evidence="4 5">
    <name type="scientific">Eimeria maxima</name>
    <name type="common">Coccidian parasite</name>
    <dbReference type="NCBI Taxonomy" id="5804"/>
    <lineage>
        <taxon>Eukaryota</taxon>
        <taxon>Sar</taxon>
        <taxon>Alveolata</taxon>
        <taxon>Apicomplexa</taxon>
        <taxon>Conoidasida</taxon>
        <taxon>Coccidia</taxon>
        <taxon>Eucoccidiorida</taxon>
        <taxon>Eimeriorina</taxon>
        <taxon>Eimeriidae</taxon>
        <taxon>Eimeria</taxon>
    </lineage>
</organism>
<feature type="compositionally biased region" description="Polar residues" evidence="1">
    <location>
        <begin position="184"/>
        <end position="195"/>
    </location>
</feature>
<gene>
    <name evidence="4" type="ORF">EMWEY_00016200</name>
</gene>
<evidence type="ECO:0000313" key="4">
    <source>
        <dbReference type="EMBL" id="CDJ56273.1"/>
    </source>
</evidence>